<dbReference type="PROSITE" id="PS50048">
    <property type="entry name" value="ZN2_CY6_FUNGAL_2"/>
    <property type="match status" value="1"/>
</dbReference>
<protein>
    <recommendedName>
        <fullName evidence="2">Zn(2)-C6 fungal-type domain-containing protein</fullName>
    </recommendedName>
</protein>
<evidence type="ECO:0000313" key="3">
    <source>
        <dbReference type="EMBL" id="CAH0044723.1"/>
    </source>
</evidence>
<dbReference type="InterPro" id="IPR001138">
    <property type="entry name" value="Zn2Cys6_DnaBD"/>
</dbReference>
<dbReference type="InterPro" id="IPR053178">
    <property type="entry name" value="Osmoadaptation_assoc"/>
</dbReference>
<dbReference type="EMBL" id="CABFOC020000007">
    <property type="protein sequence ID" value="CAH0044723.1"/>
    <property type="molecule type" value="Genomic_DNA"/>
</dbReference>
<evidence type="ECO:0000313" key="4">
    <source>
        <dbReference type="Proteomes" id="UP000775872"/>
    </source>
</evidence>
<dbReference type="OrthoDB" id="3037908at2759"/>
<feature type="domain" description="Zn(2)-C6 fungal-type" evidence="2">
    <location>
        <begin position="9"/>
        <end position="37"/>
    </location>
</feature>
<sequence length="492" mass="55164">MPSGPKSAGCQHCKTRKIKCDEKWPTCGNCLRSLRKCPGPSASIIFVPHRRSRIPASQRSEVRPPGGDKTHRPLKLMNWTKLATYGEGDAVEGVFLPETPRANLMATSDRVASQLAHFLSWGYDTVLCLQMSYLLYLPQRLSQSECLLNATSLFCYAWDGYRRRCPSQCLFATSLYGKAIRSLQREISQGEVCTVDTLAAMQMLERIAICFGTKEILDNISPHYSAIKWVLANKAPANPDDKFDILLTREGLNIIESVSASGDGSFTQSPWQGYAGETHYDYLTSKEIKGFSESNITFSSFLCKLVEWTHTIKIIQARPHENKKAKARLLERIEECDRNIEKIISDAMQAALSSGNMQAILDPECITGIKYEFRSVAFATGLAGLLSFRANLLQIVYDINALYEANISKDYENYRAVCMELWKFIPYATSLGYLSIRLTGCIVQTIEAMNEDERSYLLDNLERVDTSKKVVGGKNFMAKMGMAVAMIRTGRS</sequence>
<dbReference type="Proteomes" id="UP000775872">
    <property type="component" value="Unassembled WGS sequence"/>
</dbReference>
<comment type="caution">
    <text evidence="3">The sequence shown here is derived from an EMBL/GenBank/DDBJ whole genome shotgun (WGS) entry which is preliminary data.</text>
</comment>
<dbReference type="Gene3D" id="4.10.240.10">
    <property type="entry name" value="Zn(2)-C6 fungal-type DNA-binding domain"/>
    <property type="match status" value="1"/>
</dbReference>
<dbReference type="CDD" id="cd00067">
    <property type="entry name" value="GAL4"/>
    <property type="match status" value="1"/>
</dbReference>
<organism evidence="3 4">
    <name type="scientific">Clonostachys solani</name>
    <dbReference type="NCBI Taxonomy" id="160281"/>
    <lineage>
        <taxon>Eukaryota</taxon>
        <taxon>Fungi</taxon>
        <taxon>Dikarya</taxon>
        <taxon>Ascomycota</taxon>
        <taxon>Pezizomycotina</taxon>
        <taxon>Sordariomycetes</taxon>
        <taxon>Hypocreomycetidae</taxon>
        <taxon>Hypocreales</taxon>
        <taxon>Bionectriaceae</taxon>
        <taxon>Clonostachys</taxon>
    </lineage>
</organism>
<dbReference type="PANTHER" id="PTHR38111">
    <property type="entry name" value="ZN(2)-C6 FUNGAL-TYPE DOMAIN-CONTAINING PROTEIN-RELATED"/>
    <property type="match status" value="1"/>
</dbReference>
<keyword evidence="1" id="KW-0539">Nucleus</keyword>
<dbReference type="GO" id="GO:0008270">
    <property type="term" value="F:zinc ion binding"/>
    <property type="evidence" value="ECO:0007669"/>
    <property type="project" value="InterPro"/>
</dbReference>
<proteinExistence type="predicted"/>
<dbReference type="SUPFAM" id="SSF57701">
    <property type="entry name" value="Zn2/Cys6 DNA-binding domain"/>
    <property type="match status" value="1"/>
</dbReference>
<accession>A0A9N9W4F6</accession>
<evidence type="ECO:0000256" key="1">
    <source>
        <dbReference type="ARBA" id="ARBA00023242"/>
    </source>
</evidence>
<name>A0A9N9W4F6_9HYPO</name>
<dbReference type="Pfam" id="PF00172">
    <property type="entry name" value="Zn_clus"/>
    <property type="match status" value="1"/>
</dbReference>
<dbReference type="PANTHER" id="PTHR38111:SF6">
    <property type="entry name" value="FINGER DOMAIN PROTEIN, PUTATIVE (AFU_ORTHOLOGUE AFUA_8G01940)-RELATED"/>
    <property type="match status" value="1"/>
</dbReference>
<keyword evidence="4" id="KW-1185">Reference proteome</keyword>
<dbReference type="SMART" id="SM00066">
    <property type="entry name" value="GAL4"/>
    <property type="match status" value="1"/>
</dbReference>
<evidence type="ECO:0000259" key="2">
    <source>
        <dbReference type="PROSITE" id="PS50048"/>
    </source>
</evidence>
<dbReference type="PROSITE" id="PS00463">
    <property type="entry name" value="ZN2_CY6_FUNGAL_1"/>
    <property type="match status" value="1"/>
</dbReference>
<dbReference type="GO" id="GO:0000981">
    <property type="term" value="F:DNA-binding transcription factor activity, RNA polymerase II-specific"/>
    <property type="evidence" value="ECO:0007669"/>
    <property type="project" value="InterPro"/>
</dbReference>
<dbReference type="AlphaFoldDB" id="A0A9N9W4F6"/>
<reference evidence="3 4" key="2">
    <citation type="submission" date="2021-10" db="EMBL/GenBank/DDBJ databases">
        <authorList>
            <person name="Piombo E."/>
        </authorList>
    </citation>
    <scope>NUCLEOTIDE SEQUENCE [LARGE SCALE GENOMIC DNA]</scope>
</reference>
<dbReference type="InterPro" id="IPR036864">
    <property type="entry name" value="Zn2-C6_fun-type_DNA-bd_sf"/>
</dbReference>
<reference evidence="4" key="1">
    <citation type="submission" date="2019-06" db="EMBL/GenBank/DDBJ databases">
        <authorList>
            <person name="Broberg M."/>
        </authorList>
    </citation>
    <scope>NUCLEOTIDE SEQUENCE [LARGE SCALE GENOMIC DNA]</scope>
</reference>
<gene>
    <name evidence="3" type="ORF">CSOL1703_00010461</name>
</gene>